<feature type="region of interest" description="Disordered" evidence="1">
    <location>
        <begin position="52"/>
        <end position="71"/>
    </location>
</feature>
<reference evidence="2" key="1">
    <citation type="journal article" date="2023" name="PLoS Negl. Trop. Dis.">
        <title>A genome sequence for Biomphalaria pfeifferi, the major vector snail for the human-infecting parasite Schistosoma mansoni.</title>
        <authorList>
            <person name="Bu L."/>
            <person name="Lu L."/>
            <person name="Laidemitt M.R."/>
            <person name="Zhang S.M."/>
            <person name="Mutuku M."/>
            <person name="Mkoji G."/>
            <person name="Steinauer M."/>
            <person name="Loker E.S."/>
        </authorList>
    </citation>
    <scope>NUCLEOTIDE SEQUENCE</scope>
    <source>
        <strain evidence="2">KasaAsao</strain>
    </source>
</reference>
<protein>
    <submittedName>
        <fullName evidence="2">Uncharacterized protein</fullName>
    </submittedName>
</protein>
<evidence type="ECO:0000256" key="1">
    <source>
        <dbReference type="SAM" id="MobiDB-lite"/>
    </source>
</evidence>
<proteinExistence type="predicted"/>
<organism evidence="2 3">
    <name type="scientific">Biomphalaria pfeifferi</name>
    <name type="common">Bloodfluke planorb</name>
    <name type="synonym">Freshwater snail</name>
    <dbReference type="NCBI Taxonomy" id="112525"/>
    <lineage>
        <taxon>Eukaryota</taxon>
        <taxon>Metazoa</taxon>
        <taxon>Spiralia</taxon>
        <taxon>Lophotrochozoa</taxon>
        <taxon>Mollusca</taxon>
        <taxon>Gastropoda</taxon>
        <taxon>Heterobranchia</taxon>
        <taxon>Euthyneura</taxon>
        <taxon>Panpulmonata</taxon>
        <taxon>Hygrophila</taxon>
        <taxon>Lymnaeoidea</taxon>
        <taxon>Planorbidae</taxon>
        <taxon>Biomphalaria</taxon>
    </lineage>
</organism>
<keyword evidence="3" id="KW-1185">Reference proteome</keyword>
<dbReference type="EMBL" id="JASAOG010000255">
    <property type="protein sequence ID" value="KAK0041981.1"/>
    <property type="molecule type" value="Genomic_DNA"/>
</dbReference>
<reference evidence="2" key="2">
    <citation type="submission" date="2023-04" db="EMBL/GenBank/DDBJ databases">
        <authorList>
            <person name="Bu L."/>
            <person name="Lu L."/>
            <person name="Laidemitt M.R."/>
            <person name="Zhang S.M."/>
            <person name="Mutuku M."/>
            <person name="Mkoji G."/>
            <person name="Steinauer M."/>
            <person name="Loker E.S."/>
        </authorList>
    </citation>
    <scope>NUCLEOTIDE SEQUENCE</scope>
    <source>
        <strain evidence="2">KasaAsao</strain>
        <tissue evidence="2">Whole Snail</tissue>
    </source>
</reference>
<accession>A0AAD8AT66</accession>
<name>A0AAD8AT66_BIOPF</name>
<sequence length="71" mass="7748">MGGGVDAACDSKDVKAFFLIYLELSSALASPLYFSPAADDSLRQVVSSLCTPHERHRKHGDARQKQTQPDL</sequence>
<feature type="non-terminal residue" evidence="2">
    <location>
        <position position="71"/>
    </location>
</feature>
<dbReference type="AlphaFoldDB" id="A0AAD8AT66"/>
<evidence type="ECO:0000313" key="3">
    <source>
        <dbReference type="Proteomes" id="UP001233172"/>
    </source>
</evidence>
<dbReference type="Proteomes" id="UP001233172">
    <property type="component" value="Unassembled WGS sequence"/>
</dbReference>
<evidence type="ECO:0000313" key="2">
    <source>
        <dbReference type="EMBL" id="KAK0041981.1"/>
    </source>
</evidence>
<comment type="caution">
    <text evidence="2">The sequence shown here is derived from an EMBL/GenBank/DDBJ whole genome shotgun (WGS) entry which is preliminary data.</text>
</comment>
<gene>
    <name evidence="2" type="ORF">Bpfe_028611</name>
</gene>